<accession>A0ACC3AME8</accession>
<gene>
    <name evidence="1" type="ORF">N8T08_002087</name>
</gene>
<reference evidence="1 2" key="1">
    <citation type="journal article" date="2023" name="ACS Omega">
        <title>Identification of the Neoaspergillic Acid Biosynthesis Gene Cluster by Establishing an In Vitro CRISPR-Ribonucleoprotein Genetic System in Aspergillus melleus.</title>
        <authorList>
            <person name="Yuan B."/>
            <person name="Grau M.F."/>
            <person name="Murata R.M."/>
            <person name="Torok T."/>
            <person name="Venkateswaran K."/>
            <person name="Stajich J.E."/>
            <person name="Wang C.C.C."/>
        </authorList>
    </citation>
    <scope>NUCLEOTIDE SEQUENCE [LARGE SCALE GENOMIC DNA]</scope>
    <source>
        <strain evidence="1 2">IMV 1140</strain>
    </source>
</reference>
<organism evidence="1 2">
    <name type="scientific">Aspergillus melleus</name>
    <dbReference type="NCBI Taxonomy" id="138277"/>
    <lineage>
        <taxon>Eukaryota</taxon>
        <taxon>Fungi</taxon>
        <taxon>Dikarya</taxon>
        <taxon>Ascomycota</taxon>
        <taxon>Pezizomycotina</taxon>
        <taxon>Eurotiomycetes</taxon>
        <taxon>Eurotiomycetidae</taxon>
        <taxon>Eurotiales</taxon>
        <taxon>Aspergillaceae</taxon>
        <taxon>Aspergillus</taxon>
        <taxon>Aspergillus subgen. Circumdati</taxon>
    </lineage>
</organism>
<keyword evidence="2" id="KW-1185">Reference proteome</keyword>
<dbReference type="EMBL" id="JAOPJF010000134">
    <property type="protein sequence ID" value="KAK1138696.1"/>
    <property type="molecule type" value="Genomic_DNA"/>
</dbReference>
<proteinExistence type="predicted"/>
<evidence type="ECO:0000313" key="2">
    <source>
        <dbReference type="Proteomes" id="UP001177260"/>
    </source>
</evidence>
<dbReference type="Proteomes" id="UP001177260">
    <property type="component" value="Unassembled WGS sequence"/>
</dbReference>
<comment type="caution">
    <text evidence="1">The sequence shown here is derived from an EMBL/GenBank/DDBJ whole genome shotgun (WGS) entry which is preliminary data.</text>
</comment>
<name>A0ACC3AME8_9EURO</name>
<evidence type="ECO:0000313" key="1">
    <source>
        <dbReference type="EMBL" id="KAK1138696.1"/>
    </source>
</evidence>
<sequence length="202" mass="21960">MAVSPTGDGVLAAGTFSRHIGLYDSNGSGQSLGTFSVAKTEANRHIGGRGVTQLLWSPCGRYLYIAERNSDGVLIYDIRATGQLLGWLAGRKALTNQRMKIDIVPTRQGESHEIWAGGTDGCMRVWRDPALTAGSQSPLWEWKVHDDSVNSTVLHPLGNIAATASGQRHYFDDTMGEKRDPLTADSTLKIWSMPFLEGELDG</sequence>
<protein>
    <submittedName>
        <fullName evidence="1">Uncharacterized protein</fullName>
    </submittedName>
</protein>